<dbReference type="NCBIfam" id="TIGR04068">
    <property type="entry name" value="rSAM_ocin_clost"/>
    <property type="match status" value="1"/>
</dbReference>
<dbReference type="Proteomes" id="UP000247523">
    <property type="component" value="Unassembled WGS sequence"/>
</dbReference>
<accession>A0A318EIN3</accession>
<dbReference type="GO" id="GO:0051539">
    <property type="term" value="F:4 iron, 4 sulfur cluster binding"/>
    <property type="evidence" value="ECO:0007669"/>
    <property type="project" value="UniProtKB-KW"/>
</dbReference>
<name>A0A318EIN3_9FIRM</name>
<dbReference type="PANTHER" id="PTHR43273">
    <property type="entry name" value="ANAEROBIC SULFATASE-MATURATING ENZYME HOMOLOG ASLB-RELATED"/>
    <property type="match status" value="1"/>
</dbReference>
<dbReference type="InterPro" id="IPR024001">
    <property type="entry name" value="Cys-rich_pep_rSAM_mat_CcpM"/>
</dbReference>
<reference evidence="8 9" key="1">
    <citation type="submission" date="2018-05" db="EMBL/GenBank/DDBJ databases">
        <title>Genomic Encyclopedia of Type Strains, Phase IV (KMG-IV): sequencing the most valuable type-strain genomes for metagenomic binning, comparative biology and taxonomic classification.</title>
        <authorList>
            <person name="Goeker M."/>
        </authorList>
    </citation>
    <scope>NUCLEOTIDE SEQUENCE [LARGE SCALE GENOMIC DNA]</scope>
    <source>
        <strain evidence="8 9">DSM 28816</strain>
    </source>
</reference>
<evidence type="ECO:0000313" key="9">
    <source>
        <dbReference type="Proteomes" id="UP000247523"/>
    </source>
</evidence>
<comment type="caution">
    <text evidence="8">The sequence shown here is derived from an EMBL/GenBank/DDBJ whole genome shotgun (WGS) entry which is preliminary data.</text>
</comment>
<dbReference type="SFLD" id="SFLDG01384">
    <property type="entry name" value="thioether_bond_formation_requi"/>
    <property type="match status" value="1"/>
</dbReference>
<dbReference type="PANTHER" id="PTHR43273:SF8">
    <property type="entry name" value="RADICAL SAM DOMAIN PROTEIN"/>
    <property type="match status" value="1"/>
</dbReference>
<dbReference type="InterPro" id="IPR000385">
    <property type="entry name" value="MoaA_NifB_PqqE_Fe-S-bd_CS"/>
</dbReference>
<keyword evidence="3" id="KW-0949">S-adenosyl-L-methionine</keyword>
<feature type="domain" description="Radical SAM core" evidence="7">
    <location>
        <begin position="83"/>
        <end position="316"/>
    </location>
</feature>
<dbReference type="CDD" id="cd01335">
    <property type="entry name" value="Radical_SAM"/>
    <property type="match status" value="1"/>
</dbReference>
<protein>
    <recommendedName>
        <fullName evidence="7">Radical SAM core domain-containing protein</fullName>
    </recommendedName>
</protein>
<evidence type="ECO:0000256" key="2">
    <source>
        <dbReference type="ARBA" id="ARBA00022485"/>
    </source>
</evidence>
<dbReference type="SFLD" id="SFLDS00029">
    <property type="entry name" value="Radical_SAM"/>
    <property type="match status" value="1"/>
</dbReference>
<evidence type="ECO:0000259" key="7">
    <source>
        <dbReference type="PROSITE" id="PS51918"/>
    </source>
</evidence>
<evidence type="ECO:0000256" key="1">
    <source>
        <dbReference type="ARBA" id="ARBA00001966"/>
    </source>
</evidence>
<dbReference type="InterPro" id="IPR013785">
    <property type="entry name" value="Aldolase_TIM"/>
</dbReference>
<keyword evidence="6" id="KW-0411">Iron-sulfur</keyword>
<dbReference type="Pfam" id="PF04055">
    <property type="entry name" value="Radical_SAM"/>
    <property type="match status" value="1"/>
</dbReference>
<dbReference type="PROSITE" id="PS51918">
    <property type="entry name" value="RADICAL_SAM"/>
    <property type="match status" value="1"/>
</dbReference>
<dbReference type="EMBL" id="QICS01000011">
    <property type="protein sequence ID" value="PXV86890.1"/>
    <property type="molecule type" value="Genomic_DNA"/>
</dbReference>
<keyword evidence="5" id="KW-0408">Iron</keyword>
<dbReference type="InterPro" id="IPR007197">
    <property type="entry name" value="rSAM"/>
</dbReference>
<proteinExistence type="predicted"/>
<dbReference type="Gene3D" id="3.20.20.70">
    <property type="entry name" value="Aldolase class I"/>
    <property type="match status" value="1"/>
</dbReference>
<dbReference type="SFLD" id="SFLDG01386">
    <property type="entry name" value="main_SPASM_domain-containing"/>
    <property type="match status" value="1"/>
</dbReference>
<evidence type="ECO:0000313" key="8">
    <source>
        <dbReference type="EMBL" id="PXV86890.1"/>
    </source>
</evidence>
<sequence length="470" mass="54692">MNDSPFIHLFNVADEYFLYDVNKNNILQIDFLLFKYFVNKNSKEMDKSIYSSIERLKKRGYLSCNKIEKIEHPMSKIIQSYLTSKLQSICLQVTQDCNLRCEYCVYSGNYLNRSHDKKIMSLETAQNAIDFLIQNSSESDRVCIGFYGGEPLLNFDVIKDTVLYALEKYPGKNYYFTLTTNGTVFNENYLSFLEEHKFSITISIDGDQKIHDMNRKFKDSDKGSFYTIMKNIERIKESYPNLAKRMMFSVVLSVSSDFMGCNEFFTNTNILKETELSVSTVSNRYKDGEHNVQKENNIISQRYELFKCILILIGKLDESCCSKMVKNYYYKLREHYKQFYITENGVKPISHPSGPCIPGAFRLFVNVDGNFFPCEKVSEISSVSKIGDLKNGFFYQNINTILNIGKLGDDMCKECWAYRYCKVCVASVDNLTNLSIEKKKDCCKRIKKEVEMMMKEYCFVSKYNAIEEGN</sequence>
<evidence type="ECO:0000256" key="5">
    <source>
        <dbReference type="ARBA" id="ARBA00023004"/>
    </source>
</evidence>
<dbReference type="RefSeq" id="WP_110291682.1">
    <property type="nucleotide sequence ID" value="NZ_QICS01000011.1"/>
</dbReference>
<evidence type="ECO:0000256" key="3">
    <source>
        <dbReference type="ARBA" id="ARBA00022691"/>
    </source>
</evidence>
<dbReference type="SUPFAM" id="SSF102114">
    <property type="entry name" value="Radical SAM enzymes"/>
    <property type="match status" value="1"/>
</dbReference>
<dbReference type="InterPro" id="IPR023867">
    <property type="entry name" value="Sulphatase_maturase_rSAM"/>
</dbReference>
<keyword evidence="2" id="KW-0004">4Fe-4S</keyword>
<comment type="cofactor">
    <cofactor evidence="1">
        <name>[4Fe-4S] cluster</name>
        <dbReference type="ChEBI" id="CHEBI:49883"/>
    </cofactor>
</comment>
<dbReference type="InterPro" id="IPR058240">
    <property type="entry name" value="rSAM_sf"/>
</dbReference>
<organism evidence="8 9">
    <name type="scientific">Lachnotalea glycerini</name>
    <dbReference type="NCBI Taxonomy" id="1763509"/>
    <lineage>
        <taxon>Bacteria</taxon>
        <taxon>Bacillati</taxon>
        <taxon>Bacillota</taxon>
        <taxon>Clostridia</taxon>
        <taxon>Lachnospirales</taxon>
        <taxon>Lachnospiraceae</taxon>
        <taxon>Lachnotalea</taxon>
    </lineage>
</organism>
<dbReference type="AlphaFoldDB" id="A0A318EIN3"/>
<dbReference type="GO" id="GO:0016491">
    <property type="term" value="F:oxidoreductase activity"/>
    <property type="evidence" value="ECO:0007669"/>
    <property type="project" value="InterPro"/>
</dbReference>
<evidence type="ECO:0000256" key="6">
    <source>
        <dbReference type="ARBA" id="ARBA00023014"/>
    </source>
</evidence>
<evidence type="ECO:0000256" key="4">
    <source>
        <dbReference type="ARBA" id="ARBA00022723"/>
    </source>
</evidence>
<keyword evidence="4" id="KW-0479">Metal-binding</keyword>
<gene>
    <name evidence="8" type="ORF">C8E03_11190</name>
</gene>
<dbReference type="PROSITE" id="PS01305">
    <property type="entry name" value="MOAA_NIFB_PQQE"/>
    <property type="match status" value="1"/>
</dbReference>
<dbReference type="GO" id="GO:0046872">
    <property type="term" value="F:metal ion binding"/>
    <property type="evidence" value="ECO:0007669"/>
    <property type="project" value="UniProtKB-KW"/>
</dbReference>
<dbReference type="SFLD" id="SFLDG01067">
    <property type="entry name" value="SPASM/twitch_domain_containing"/>
    <property type="match status" value="1"/>
</dbReference>